<keyword evidence="2" id="KW-1185">Reference proteome</keyword>
<dbReference type="RefSeq" id="WP_072317204.1">
    <property type="nucleotide sequence ID" value="NZ_FPJE01000009.1"/>
</dbReference>
<dbReference type="AlphaFoldDB" id="A0A1K1PS23"/>
<dbReference type="EMBL" id="FPJE01000009">
    <property type="protein sequence ID" value="SFW50261.1"/>
    <property type="molecule type" value="Genomic_DNA"/>
</dbReference>
<dbReference type="Pfam" id="PF20330">
    <property type="entry name" value="DUF6625"/>
    <property type="match status" value="1"/>
</dbReference>
<dbReference type="OrthoDB" id="1910631at2"/>
<name>A0A1K1PS23_9FLAO</name>
<sequence>MHKIILITCYFGRFPWYFRLFIKSCRYNPTVEFLIFSDADPGYDLPPNVTLVPFGIDEFNRLATRKLGLDIRIREAYKLCDFKPAYGVIFSDYIEGYDFWGITDIDIVFGRIREFMTTALLHTYEVVSVRDDYPTGSFMLFRNTDKINRLYTLSRDYQKVFASEKHYCFDECNFKHYYLQEGGDIFKTHCDIESMHHVLKKEEQKGLAVHFDFLIIEGLPGALKWDSGVLSFKNEYEVLMHHLILYKANRYTRKKVWKEIPDTFYIDRYTIRRYSTRSVRGKIHSFIRNTCLPGLKKAGFAIDSYMAHILGRKVKGLSPAVYELNGIKVRISKNDNGENQVSFQGIRPVPLVKSLWYPERFYSRSVKQVRCRIAEGKLTEYHINGGKQTFKLSGSNTDATTTPTTADYAGKILPDAG</sequence>
<dbReference type="InterPro" id="IPR046733">
    <property type="entry name" value="DUF6625"/>
</dbReference>
<dbReference type="Proteomes" id="UP000182248">
    <property type="component" value="Unassembled WGS sequence"/>
</dbReference>
<accession>A0A1K1PS23</accession>
<gene>
    <name evidence="1" type="ORF">SAMN02927921_01979</name>
</gene>
<evidence type="ECO:0000313" key="1">
    <source>
        <dbReference type="EMBL" id="SFW50261.1"/>
    </source>
</evidence>
<dbReference type="STRING" id="1150368.SAMN02927921_01979"/>
<reference evidence="1 2" key="1">
    <citation type="submission" date="2016-11" db="EMBL/GenBank/DDBJ databases">
        <authorList>
            <person name="Jaros S."/>
            <person name="Januszkiewicz K."/>
            <person name="Wedrychowicz H."/>
        </authorList>
    </citation>
    <scope>NUCLEOTIDE SEQUENCE [LARGE SCALE GENOMIC DNA]</scope>
    <source>
        <strain evidence="1 2">CGMCC 1.12145</strain>
    </source>
</reference>
<proteinExistence type="predicted"/>
<protein>
    <submittedName>
        <fullName evidence="1">Uncharacterized protein</fullName>
    </submittedName>
</protein>
<organism evidence="1 2">
    <name type="scientific">Sinomicrobium oceani</name>
    <dbReference type="NCBI Taxonomy" id="1150368"/>
    <lineage>
        <taxon>Bacteria</taxon>
        <taxon>Pseudomonadati</taxon>
        <taxon>Bacteroidota</taxon>
        <taxon>Flavobacteriia</taxon>
        <taxon>Flavobacteriales</taxon>
        <taxon>Flavobacteriaceae</taxon>
        <taxon>Sinomicrobium</taxon>
    </lineage>
</organism>
<evidence type="ECO:0000313" key="2">
    <source>
        <dbReference type="Proteomes" id="UP000182248"/>
    </source>
</evidence>